<evidence type="ECO:0000259" key="6">
    <source>
        <dbReference type="PROSITE" id="PS51296"/>
    </source>
</evidence>
<dbReference type="Proteomes" id="UP000252985">
    <property type="component" value="Chromosome"/>
</dbReference>
<evidence type="ECO:0000313" key="7">
    <source>
        <dbReference type="EMBL" id="AXG08536.1"/>
    </source>
</evidence>
<reference evidence="7 8" key="1">
    <citation type="submission" date="2018-07" db="EMBL/GenBank/DDBJ databases">
        <title>Genome sequences of Haloplanus sp. CBA1112.</title>
        <authorList>
            <person name="Kim Y.B."/>
            <person name="Roh S.W."/>
        </authorList>
    </citation>
    <scope>NUCLEOTIDE SEQUENCE [LARGE SCALE GENOMIC DNA]</scope>
    <source>
        <strain evidence="7 8">CBA1112</strain>
    </source>
</reference>
<evidence type="ECO:0000256" key="3">
    <source>
        <dbReference type="ARBA" id="ARBA00023004"/>
    </source>
</evidence>
<dbReference type="GO" id="GO:0046872">
    <property type="term" value="F:metal ion binding"/>
    <property type="evidence" value="ECO:0007669"/>
    <property type="project" value="UniProtKB-KW"/>
</dbReference>
<organism evidence="7 8">
    <name type="scientific">Haloplanus rubicundus</name>
    <dbReference type="NCBI Taxonomy" id="1547898"/>
    <lineage>
        <taxon>Archaea</taxon>
        <taxon>Methanobacteriati</taxon>
        <taxon>Methanobacteriota</taxon>
        <taxon>Stenosarchaea group</taxon>
        <taxon>Halobacteria</taxon>
        <taxon>Halobacteriales</taxon>
        <taxon>Haloferacaceae</taxon>
        <taxon>Haloplanus</taxon>
    </lineage>
</organism>
<keyword evidence="1" id="KW-0001">2Fe-2S</keyword>
<keyword evidence="4" id="KW-0411">Iron-sulfur</keyword>
<dbReference type="InterPro" id="IPR017941">
    <property type="entry name" value="Rieske_2Fe-2S"/>
</dbReference>
<proteinExistence type="predicted"/>
<feature type="compositionally biased region" description="Basic and acidic residues" evidence="5">
    <location>
        <begin position="38"/>
        <end position="48"/>
    </location>
</feature>
<name>A0A345E8L4_9EURY</name>
<dbReference type="InterPro" id="IPR036922">
    <property type="entry name" value="Rieske_2Fe-2S_sf"/>
</dbReference>
<evidence type="ECO:0000256" key="1">
    <source>
        <dbReference type="ARBA" id="ARBA00022714"/>
    </source>
</evidence>
<dbReference type="Gene3D" id="2.102.10.10">
    <property type="entry name" value="Rieske [2Fe-2S] iron-sulphur domain"/>
    <property type="match status" value="1"/>
</dbReference>
<evidence type="ECO:0000256" key="4">
    <source>
        <dbReference type="ARBA" id="ARBA00023014"/>
    </source>
</evidence>
<gene>
    <name evidence="7" type="ORF">DU484_00965</name>
</gene>
<dbReference type="KEGG" id="haq:DU484_00965"/>
<dbReference type="SUPFAM" id="SSF50022">
    <property type="entry name" value="ISP domain"/>
    <property type="match status" value="1"/>
</dbReference>
<accession>A0A345E8L4</accession>
<protein>
    <submittedName>
        <fullName evidence="7">(2Fe-2S)-binding protein</fullName>
    </submittedName>
</protein>
<feature type="domain" description="Rieske" evidence="6">
    <location>
        <begin position="68"/>
        <end position="173"/>
    </location>
</feature>
<dbReference type="PANTHER" id="PTHR40261:SF1">
    <property type="entry name" value="RIESKE DOMAIN-CONTAINING PROTEIN"/>
    <property type="match status" value="1"/>
</dbReference>
<evidence type="ECO:0000313" key="8">
    <source>
        <dbReference type="Proteomes" id="UP000252985"/>
    </source>
</evidence>
<evidence type="ECO:0000256" key="5">
    <source>
        <dbReference type="SAM" id="MobiDB-lite"/>
    </source>
</evidence>
<keyword evidence="2" id="KW-0479">Metal-binding</keyword>
<dbReference type="GO" id="GO:0051537">
    <property type="term" value="F:2 iron, 2 sulfur cluster binding"/>
    <property type="evidence" value="ECO:0007669"/>
    <property type="project" value="UniProtKB-KW"/>
</dbReference>
<dbReference type="PANTHER" id="PTHR40261">
    <property type="match status" value="1"/>
</dbReference>
<dbReference type="AlphaFoldDB" id="A0A345E8L4"/>
<feature type="region of interest" description="Disordered" evidence="5">
    <location>
        <begin position="30"/>
        <end position="66"/>
    </location>
</feature>
<dbReference type="EMBL" id="CP031148">
    <property type="protein sequence ID" value="AXG08536.1"/>
    <property type="molecule type" value="Genomic_DNA"/>
</dbReference>
<dbReference type="Pfam" id="PF00355">
    <property type="entry name" value="Rieske"/>
    <property type="match status" value="1"/>
</dbReference>
<dbReference type="GeneID" id="37285505"/>
<dbReference type="RefSeq" id="WP_114604855.1">
    <property type="nucleotide sequence ID" value="NZ_CP031148.1"/>
</dbReference>
<evidence type="ECO:0000256" key="2">
    <source>
        <dbReference type="ARBA" id="ARBA00022723"/>
    </source>
</evidence>
<dbReference type="PROSITE" id="PS51296">
    <property type="entry name" value="RIESKE"/>
    <property type="match status" value="1"/>
</dbReference>
<keyword evidence="3" id="KW-0408">Iron</keyword>
<sequence length="185" mass="20068">MDEPVRVTLEDGDESEAVRIADTEGEVSVGDATVRFDVGGDRPEREADGGTVAEANAEAEAETDEDPRYVAPAADVPSHGTLRFEAVDGRRRIDGILQRLDDDGVVAWENSCPHKPEVKLDRGLGALVDGDQLVCHEHGARFDCDDGYCTRGPCRGRSLSPIGVTVRDGDVYLTDERFEGGRRLD</sequence>